<dbReference type="PANTHER" id="PTHR30532">
    <property type="entry name" value="IRON III DICITRATE-BINDING PERIPLASMIC PROTEIN"/>
    <property type="match status" value="1"/>
</dbReference>
<dbReference type="Proteomes" id="UP000199494">
    <property type="component" value="Unassembled WGS sequence"/>
</dbReference>
<dbReference type="EMBL" id="FMZE01000010">
    <property type="protein sequence ID" value="SDD60227.1"/>
    <property type="molecule type" value="Genomic_DNA"/>
</dbReference>
<dbReference type="Gene3D" id="3.40.50.1980">
    <property type="entry name" value="Nitrogenase molybdenum iron protein domain"/>
    <property type="match status" value="2"/>
</dbReference>
<dbReference type="KEGG" id="pmad:BAY61_17965"/>
<sequence length="333" mass="35690">MHKPASLLGRRTFLVGVGAGLATLGLSACGPSGTSSPAESTKDTKTVTHPYGKTDVPVKPSRVIALDPGQAQQIALEHGIPLVASATLDAEPPVPGYLPSQQTAFEHLGFGQVDVEALAEFQADLIIGNTASLQDNFEAVAGLTSTVAYANTRDKVEWYDSALTVADIYGVRDAQQKKLDEYRARAERFKSGNADLLSTKKIALLRFTTDELRIVTDSVIFPSRILTDAGVQRTESSKPEEADDTYTSLSPEQVGRLADADVIIHFSGGGAFEGGQVSSTFSRYTEGELWQRLPAVEAGKVFEVPRISWWDGASTSAAGTMLDDLERLLPQFA</sequence>
<reference evidence="6 7" key="1">
    <citation type="submission" date="2016-10" db="EMBL/GenBank/DDBJ databases">
        <authorList>
            <person name="de Groot N.N."/>
        </authorList>
    </citation>
    <scope>NUCLEOTIDE SEQUENCE [LARGE SCALE GENOMIC DNA]</scope>
    <source>
        <strain evidence="6 7">CGMCC 4.5506</strain>
    </source>
</reference>
<keyword evidence="3" id="KW-0813">Transport</keyword>
<dbReference type="AlphaFoldDB" id="A0A222VS62"/>
<evidence type="ECO:0000256" key="4">
    <source>
        <dbReference type="ARBA" id="ARBA00022729"/>
    </source>
</evidence>
<evidence type="ECO:0000313" key="7">
    <source>
        <dbReference type="Proteomes" id="UP000199494"/>
    </source>
</evidence>
<evidence type="ECO:0000256" key="3">
    <source>
        <dbReference type="ARBA" id="ARBA00022448"/>
    </source>
</evidence>
<feature type="region of interest" description="Disordered" evidence="5">
    <location>
        <begin position="28"/>
        <end position="53"/>
    </location>
</feature>
<accession>A0A222VS62</accession>
<dbReference type="GO" id="GO:0030288">
    <property type="term" value="C:outer membrane-bounded periplasmic space"/>
    <property type="evidence" value="ECO:0007669"/>
    <property type="project" value="TreeGrafter"/>
</dbReference>
<dbReference type="Pfam" id="PF01497">
    <property type="entry name" value="Peripla_BP_2"/>
    <property type="match status" value="1"/>
</dbReference>
<evidence type="ECO:0000256" key="1">
    <source>
        <dbReference type="ARBA" id="ARBA00004196"/>
    </source>
</evidence>
<comment type="subcellular location">
    <subcellularLocation>
        <location evidence="1">Cell envelope</location>
    </subcellularLocation>
</comment>
<evidence type="ECO:0000256" key="5">
    <source>
        <dbReference type="SAM" id="MobiDB-lite"/>
    </source>
</evidence>
<keyword evidence="7" id="KW-1185">Reference proteome</keyword>
<protein>
    <submittedName>
        <fullName evidence="6">Iron complex transport system substrate-binding protein</fullName>
    </submittedName>
</protein>
<dbReference type="STRING" id="530584.SAMN05421630_110153"/>
<proteinExistence type="inferred from homology"/>
<dbReference type="RefSeq" id="WP_170140272.1">
    <property type="nucleotide sequence ID" value="NZ_CP016353.1"/>
</dbReference>
<evidence type="ECO:0000256" key="2">
    <source>
        <dbReference type="ARBA" id="ARBA00008814"/>
    </source>
</evidence>
<dbReference type="PROSITE" id="PS51257">
    <property type="entry name" value="PROKAR_LIPOPROTEIN"/>
    <property type="match status" value="1"/>
</dbReference>
<dbReference type="PANTHER" id="PTHR30532:SF25">
    <property type="entry name" value="IRON(III) DICITRATE-BINDING PERIPLASMIC PROTEIN"/>
    <property type="match status" value="1"/>
</dbReference>
<dbReference type="PROSITE" id="PS51318">
    <property type="entry name" value="TAT"/>
    <property type="match status" value="1"/>
</dbReference>
<dbReference type="InterPro" id="IPR006311">
    <property type="entry name" value="TAT_signal"/>
</dbReference>
<comment type="similarity">
    <text evidence="2">Belongs to the bacterial solute-binding protein 8 family.</text>
</comment>
<dbReference type="GO" id="GO:1901678">
    <property type="term" value="P:iron coordination entity transport"/>
    <property type="evidence" value="ECO:0007669"/>
    <property type="project" value="UniProtKB-ARBA"/>
</dbReference>
<evidence type="ECO:0000313" key="6">
    <source>
        <dbReference type="EMBL" id="SDD60227.1"/>
    </source>
</evidence>
<organism evidence="6 7">
    <name type="scientific">Prauserella marina</name>
    <dbReference type="NCBI Taxonomy" id="530584"/>
    <lineage>
        <taxon>Bacteria</taxon>
        <taxon>Bacillati</taxon>
        <taxon>Actinomycetota</taxon>
        <taxon>Actinomycetes</taxon>
        <taxon>Pseudonocardiales</taxon>
        <taxon>Pseudonocardiaceae</taxon>
        <taxon>Prauserella</taxon>
    </lineage>
</organism>
<name>A0A222VS62_9PSEU</name>
<keyword evidence="4" id="KW-0732">Signal</keyword>
<dbReference type="SUPFAM" id="SSF53807">
    <property type="entry name" value="Helical backbone' metal receptor"/>
    <property type="match status" value="1"/>
</dbReference>
<gene>
    <name evidence="6" type="ORF">SAMN05421630_110153</name>
</gene>
<dbReference type="InterPro" id="IPR002491">
    <property type="entry name" value="ABC_transptr_periplasmic_BD"/>
</dbReference>
<dbReference type="PROSITE" id="PS50983">
    <property type="entry name" value="FE_B12_PBP"/>
    <property type="match status" value="1"/>
</dbReference>
<dbReference type="InterPro" id="IPR051313">
    <property type="entry name" value="Bact_iron-sidero_bind"/>
</dbReference>